<dbReference type="EMBL" id="JAMKFB020000017">
    <property type="protein sequence ID" value="KAL0170171.1"/>
    <property type="molecule type" value="Genomic_DNA"/>
</dbReference>
<comment type="caution">
    <text evidence="1">The sequence shown here is derived from an EMBL/GenBank/DDBJ whole genome shotgun (WGS) entry which is preliminary data.</text>
</comment>
<feature type="non-terminal residue" evidence="1">
    <location>
        <position position="73"/>
    </location>
</feature>
<dbReference type="PANTHER" id="PTHR23287:SF16">
    <property type="entry name" value="TECTONIN BETA-PROPELLER REPEAT-CONTAINING PROTEIN 2"/>
    <property type="match status" value="1"/>
</dbReference>
<evidence type="ECO:0000313" key="2">
    <source>
        <dbReference type="Proteomes" id="UP001529510"/>
    </source>
</evidence>
<protein>
    <recommendedName>
        <fullName evidence="3">Tectonin beta-propeller repeat-containing protein 2</fullName>
    </recommendedName>
</protein>
<evidence type="ECO:0000313" key="1">
    <source>
        <dbReference type="EMBL" id="KAL0170171.1"/>
    </source>
</evidence>
<reference evidence="1 2" key="1">
    <citation type="submission" date="2024-05" db="EMBL/GenBank/DDBJ databases">
        <title>Genome sequencing and assembly of Indian major carp, Cirrhinus mrigala (Hamilton, 1822).</title>
        <authorList>
            <person name="Mohindra V."/>
            <person name="Chowdhury L.M."/>
            <person name="Lal K."/>
            <person name="Jena J.K."/>
        </authorList>
    </citation>
    <scope>NUCLEOTIDE SEQUENCE [LARGE SCALE GENOMIC DNA]</scope>
    <source>
        <strain evidence="1">CM1030</strain>
        <tissue evidence="1">Blood</tissue>
    </source>
</reference>
<dbReference type="AlphaFoldDB" id="A0ABD0P978"/>
<dbReference type="PANTHER" id="PTHR23287">
    <property type="entry name" value="RUBY-EYE2-LIKE PROTEIN"/>
    <property type="match status" value="1"/>
</dbReference>
<evidence type="ECO:0008006" key="3">
    <source>
        <dbReference type="Google" id="ProtNLM"/>
    </source>
</evidence>
<name>A0ABD0P978_CIRMR</name>
<keyword evidence="2" id="KW-1185">Reference proteome</keyword>
<gene>
    <name evidence="1" type="ORF">M9458_034767</name>
</gene>
<dbReference type="Proteomes" id="UP001529510">
    <property type="component" value="Unassembled WGS sequence"/>
</dbReference>
<sequence length="73" mass="8373">MATHPAPLPLREFCPLYYLLNAIPVKIQKGFRSVLVYLTALDSNNDYIAIGSSIGMLYLYCRRVSQMNKYNLE</sequence>
<accession>A0ABD0P978</accession>
<organism evidence="1 2">
    <name type="scientific">Cirrhinus mrigala</name>
    <name type="common">Mrigala</name>
    <dbReference type="NCBI Taxonomy" id="683832"/>
    <lineage>
        <taxon>Eukaryota</taxon>
        <taxon>Metazoa</taxon>
        <taxon>Chordata</taxon>
        <taxon>Craniata</taxon>
        <taxon>Vertebrata</taxon>
        <taxon>Euteleostomi</taxon>
        <taxon>Actinopterygii</taxon>
        <taxon>Neopterygii</taxon>
        <taxon>Teleostei</taxon>
        <taxon>Ostariophysi</taxon>
        <taxon>Cypriniformes</taxon>
        <taxon>Cyprinidae</taxon>
        <taxon>Labeoninae</taxon>
        <taxon>Labeonini</taxon>
        <taxon>Cirrhinus</taxon>
    </lineage>
</organism>
<proteinExistence type="predicted"/>